<accession>A0A7W4YYV2</accession>
<name>A0A7W4YYV2_9HYPH</name>
<keyword evidence="4" id="KW-1185">Reference proteome</keyword>
<dbReference type="AlphaFoldDB" id="A0A7W4YYV2"/>
<dbReference type="InterPro" id="IPR054189">
    <property type="entry name" value="DUF6894"/>
</dbReference>
<dbReference type="EMBL" id="JACHWB010000011">
    <property type="protein sequence ID" value="MBB3021531.1"/>
    <property type="molecule type" value="Genomic_DNA"/>
</dbReference>
<dbReference type="RefSeq" id="WP_246408459.1">
    <property type="nucleotide sequence ID" value="NZ_JACHWB010000011.1"/>
</dbReference>
<comment type="caution">
    <text evidence="3">The sequence shown here is derived from an EMBL/GenBank/DDBJ whole genome shotgun (WGS) entry which is preliminary data.</text>
</comment>
<feature type="domain" description="DUF6894" evidence="2">
    <location>
        <begin position="66"/>
        <end position="133"/>
    </location>
</feature>
<reference evidence="3 4" key="1">
    <citation type="submission" date="2020-08" db="EMBL/GenBank/DDBJ databases">
        <title>The Agave Microbiome: Exploring the role of microbial communities in plant adaptations to desert environments.</title>
        <authorList>
            <person name="Partida-Martinez L.P."/>
        </authorList>
    </citation>
    <scope>NUCLEOTIDE SEQUENCE [LARGE SCALE GENOMIC DNA]</scope>
    <source>
        <strain evidence="3 4">AT3.9</strain>
    </source>
</reference>
<dbReference type="Pfam" id="PF21834">
    <property type="entry name" value="DUF6894"/>
    <property type="match status" value="1"/>
</dbReference>
<protein>
    <recommendedName>
        <fullName evidence="2">DUF6894 domain-containing protein</fullName>
    </recommendedName>
</protein>
<evidence type="ECO:0000313" key="4">
    <source>
        <dbReference type="Proteomes" id="UP000532010"/>
    </source>
</evidence>
<sequence>MTEQISIIDGLDKLLATARQFELLADPEAGDVRKTAPVQGSRSERPSPESRSTTTNRAVPLGHPPRYFFDTDDGDRFIPDEIGLEVADLAAAREMACRALWDMARNSLTCGDPREFSVRVRDETGDVVLQARLSFAMDDRAKAQEQGRS</sequence>
<dbReference type="Proteomes" id="UP000532010">
    <property type="component" value="Unassembled WGS sequence"/>
</dbReference>
<feature type="region of interest" description="Disordered" evidence="1">
    <location>
        <begin position="28"/>
        <end position="65"/>
    </location>
</feature>
<evidence type="ECO:0000256" key="1">
    <source>
        <dbReference type="SAM" id="MobiDB-lite"/>
    </source>
</evidence>
<organism evidence="3 4">
    <name type="scientific">Microvirga lupini</name>
    <dbReference type="NCBI Taxonomy" id="420324"/>
    <lineage>
        <taxon>Bacteria</taxon>
        <taxon>Pseudomonadati</taxon>
        <taxon>Pseudomonadota</taxon>
        <taxon>Alphaproteobacteria</taxon>
        <taxon>Hyphomicrobiales</taxon>
        <taxon>Methylobacteriaceae</taxon>
        <taxon>Microvirga</taxon>
    </lineage>
</organism>
<evidence type="ECO:0000259" key="2">
    <source>
        <dbReference type="Pfam" id="PF21834"/>
    </source>
</evidence>
<evidence type="ECO:0000313" key="3">
    <source>
        <dbReference type="EMBL" id="MBB3021531.1"/>
    </source>
</evidence>
<proteinExistence type="predicted"/>
<gene>
    <name evidence="3" type="ORF">FHR70_004632</name>
</gene>